<organism evidence="2 3">
    <name type="scientific">Amphibalanus amphitrite</name>
    <name type="common">Striped barnacle</name>
    <name type="synonym">Balanus amphitrite</name>
    <dbReference type="NCBI Taxonomy" id="1232801"/>
    <lineage>
        <taxon>Eukaryota</taxon>
        <taxon>Metazoa</taxon>
        <taxon>Ecdysozoa</taxon>
        <taxon>Arthropoda</taxon>
        <taxon>Crustacea</taxon>
        <taxon>Multicrustacea</taxon>
        <taxon>Cirripedia</taxon>
        <taxon>Thoracica</taxon>
        <taxon>Thoracicalcarea</taxon>
        <taxon>Balanomorpha</taxon>
        <taxon>Balanoidea</taxon>
        <taxon>Balanidae</taxon>
        <taxon>Amphibalaninae</taxon>
        <taxon>Amphibalanus</taxon>
    </lineage>
</organism>
<dbReference type="OrthoDB" id="5806726at2759"/>
<evidence type="ECO:0000313" key="2">
    <source>
        <dbReference type="EMBL" id="KAF0314404.1"/>
    </source>
</evidence>
<accession>A0A6A4XED7</accession>
<dbReference type="AlphaFoldDB" id="A0A6A4XED7"/>
<sequence>MYDFKPEQEGDSQPGAADKDEQREGKQTASPVRQDDTRPADDGKRPASEMEDADGEEGAKKKKKKEDLPKPAPKSGKGGEKVGKTTGKSVVGGKPGKGYGSGNERRSPTGSQGAATPPKSKPASRTTSDDSDGEERREGPKVPPLKIVINAASAEQEQVKGGKGASGARLPYVVASQADTESDEDYLINRATYVLAGNVHSRLSVPTMAPPCSLAAGMKELFVEQEIERYKLRLQHIIEKEKLVLTVEQEILRVHGRAARALANQALPFSACTILRDEEVYNLATPEQEEKDRNVRDRYNGRQFFSWLQDVDDKWEKIKEGMVLRHHNEAESLHAVQKMDWEWKLKEIGACDPRTTPNIDELHVPMVKVIDDFDMPPS</sequence>
<dbReference type="EMBL" id="VIIS01000025">
    <property type="protein sequence ID" value="KAF0314404.1"/>
    <property type="molecule type" value="Genomic_DNA"/>
</dbReference>
<name>A0A6A4XED7_AMPAM</name>
<feature type="compositionally biased region" description="Basic and acidic residues" evidence="1">
    <location>
        <begin position="33"/>
        <end position="48"/>
    </location>
</feature>
<evidence type="ECO:0000256" key="1">
    <source>
        <dbReference type="SAM" id="MobiDB-lite"/>
    </source>
</evidence>
<feature type="region of interest" description="Disordered" evidence="1">
    <location>
        <begin position="1"/>
        <end position="144"/>
    </location>
</feature>
<feature type="compositionally biased region" description="Basic and acidic residues" evidence="1">
    <location>
        <begin position="17"/>
        <end position="26"/>
    </location>
</feature>
<reference evidence="2 3" key="1">
    <citation type="submission" date="2019-07" db="EMBL/GenBank/DDBJ databases">
        <title>Draft genome assembly of a fouling barnacle, Amphibalanus amphitrite (Darwin, 1854): The first reference genome for Thecostraca.</title>
        <authorList>
            <person name="Kim W."/>
        </authorList>
    </citation>
    <scope>NUCLEOTIDE SEQUENCE [LARGE SCALE GENOMIC DNA]</scope>
    <source>
        <strain evidence="2">SNU_AA5</strain>
        <tissue evidence="2">Soma without cirri and trophi</tissue>
    </source>
</reference>
<proteinExistence type="predicted"/>
<comment type="caution">
    <text evidence="2">The sequence shown here is derived from an EMBL/GenBank/DDBJ whole genome shotgun (WGS) entry which is preliminary data.</text>
</comment>
<evidence type="ECO:0000313" key="3">
    <source>
        <dbReference type="Proteomes" id="UP000440578"/>
    </source>
</evidence>
<dbReference type="PANTHER" id="PTHR24149:SF14">
    <property type="entry name" value="ANKYRIN REPEAT DOMAIN 12"/>
    <property type="match status" value="1"/>
</dbReference>
<dbReference type="GO" id="GO:0005654">
    <property type="term" value="C:nucleoplasm"/>
    <property type="evidence" value="ECO:0007669"/>
    <property type="project" value="TreeGrafter"/>
</dbReference>
<dbReference type="InterPro" id="IPR053210">
    <property type="entry name" value="ANKRD12"/>
</dbReference>
<keyword evidence="3" id="KW-1185">Reference proteome</keyword>
<gene>
    <name evidence="2" type="primary">ANKRD12</name>
    <name evidence="2" type="ORF">FJT64_015153</name>
</gene>
<dbReference type="Proteomes" id="UP000440578">
    <property type="component" value="Unassembled WGS sequence"/>
</dbReference>
<dbReference type="PANTHER" id="PTHR24149">
    <property type="entry name" value="ANKYRIN REPEAT DOMAIN-CONTAINING PROTEIN 12"/>
    <property type="match status" value="1"/>
</dbReference>
<protein>
    <submittedName>
        <fullName evidence="2">Ankyrin repeat domain-containing protein 12</fullName>
    </submittedName>
</protein>